<dbReference type="PANTHER" id="PTHR31094">
    <property type="entry name" value="RIKEN CDNA 2310061I04 GENE"/>
    <property type="match status" value="1"/>
</dbReference>
<dbReference type="InterPro" id="IPR018790">
    <property type="entry name" value="DUF2358"/>
</dbReference>
<sequence length="115" mass="13652">MPRDDIVFKDLLNTFIGINNYKSIFQALRFHRRIFFKALWLGIVSVLQPIENVVMVCWTVHVIPRVLWKSRGQFDGSSKYKLDKKAMELLVPPPLVVDWFMFLHIFKTIHLLQTH</sequence>
<dbReference type="EMBL" id="JAIQCV010000004">
    <property type="protein sequence ID" value="KAH1107978.1"/>
    <property type="molecule type" value="Genomic_DNA"/>
</dbReference>
<dbReference type="Proteomes" id="UP000828251">
    <property type="component" value="Unassembled WGS sequence"/>
</dbReference>
<proteinExistence type="predicted"/>
<organism evidence="1 2">
    <name type="scientific">Gossypium stocksii</name>
    <dbReference type="NCBI Taxonomy" id="47602"/>
    <lineage>
        <taxon>Eukaryota</taxon>
        <taxon>Viridiplantae</taxon>
        <taxon>Streptophyta</taxon>
        <taxon>Embryophyta</taxon>
        <taxon>Tracheophyta</taxon>
        <taxon>Spermatophyta</taxon>
        <taxon>Magnoliopsida</taxon>
        <taxon>eudicotyledons</taxon>
        <taxon>Gunneridae</taxon>
        <taxon>Pentapetalae</taxon>
        <taxon>rosids</taxon>
        <taxon>malvids</taxon>
        <taxon>Malvales</taxon>
        <taxon>Malvaceae</taxon>
        <taxon>Malvoideae</taxon>
        <taxon>Gossypium</taxon>
    </lineage>
</organism>
<accession>A0A9D3W425</accession>
<evidence type="ECO:0000313" key="1">
    <source>
        <dbReference type="EMBL" id="KAH1107978.1"/>
    </source>
</evidence>
<dbReference type="PANTHER" id="PTHR31094:SF2">
    <property type="entry name" value="RIKEN CDNA 2310061I04 GENE"/>
    <property type="match status" value="1"/>
</dbReference>
<dbReference type="Pfam" id="PF10184">
    <property type="entry name" value="DUF2358"/>
    <property type="match status" value="1"/>
</dbReference>
<name>A0A9D3W425_9ROSI</name>
<keyword evidence="2" id="KW-1185">Reference proteome</keyword>
<gene>
    <name evidence="1" type="ORF">J1N35_011746</name>
</gene>
<comment type="caution">
    <text evidence="1">The sequence shown here is derived from an EMBL/GenBank/DDBJ whole genome shotgun (WGS) entry which is preliminary data.</text>
</comment>
<dbReference type="AlphaFoldDB" id="A0A9D3W425"/>
<protein>
    <submittedName>
        <fullName evidence="1">Uncharacterized protein</fullName>
    </submittedName>
</protein>
<reference evidence="1 2" key="1">
    <citation type="journal article" date="2021" name="Plant Biotechnol. J.">
        <title>Multi-omics assisted identification of the key and species-specific regulatory components of drought-tolerant mechanisms in Gossypium stocksii.</title>
        <authorList>
            <person name="Yu D."/>
            <person name="Ke L."/>
            <person name="Zhang D."/>
            <person name="Wu Y."/>
            <person name="Sun Y."/>
            <person name="Mei J."/>
            <person name="Sun J."/>
            <person name="Sun Y."/>
        </authorList>
    </citation>
    <scope>NUCLEOTIDE SEQUENCE [LARGE SCALE GENOMIC DNA]</scope>
    <source>
        <strain evidence="2">cv. E1</strain>
        <tissue evidence="1">Leaf</tissue>
    </source>
</reference>
<dbReference type="OrthoDB" id="44820at2759"/>
<evidence type="ECO:0000313" key="2">
    <source>
        <dbReference type="Proteomes" id="UP000828251"/>
    </source>
</evidence>